<sequence>MYKWMYDRMVTEYSKKSKEELVQEIMALEKIECSDRCFANECKAGATIYNINELFSALKELKAGFTYEKAAKVYELMESAESSWNYIKSEISEMNDNSRCNKALEDFKNKVANVTDSNDSI</sequence>
<dbReference type="EMBL" id="BK015176">
    <property type="protein sequence ID" value="DAD94554.1"/>
    <property type="molecule type" value="Genomic_DNA"/>
</dbReference>
<accession>A0A8S5NJT6</accession>
<evidence type="ECO:0000313" key="1">
    <source>
        <dbReference type="EMBL" id="DAD94554.1"/>
    </source>
</evidence>
<protein>
    <submittedName>
        <fullName evidence="1">Uncharacterized protein</fullName>
    </submittedName>
</protein>
<reference evidence="1" key="1">
    <citation type="journal article" date="2021" name="Proc. Natl. Acad. Sci. U.S.A.">
        <title>A Catalog of Tens of Thousands of Viruses from Human Metagenomes Reveals Hidden Associations with Chronic Diseases.</title>
        <authorList>
            <person name="Tisza M.J."/>
            <person name="Buck C.B."/>
        </authorList>
    </citation>
    <scope>NUCLEOTIDE SEQUENCE</scope>
    <source>
        <strain evidence="1">CttFh17</strain>
    </source>
</reference>
<organism evidence="1">
    <name type="scientific">Siphoviridae sp. cttFh17</name>
    <dbReference type="NCBI Taxonomy" id="2826491"/>
    <lineage>
        <taxon>Viruses</taxon>
        <taxon>Duplodnaviria</taxon>
        <taxon>Heunggongvirae</taxon>
        <taxon>Uroviricota</taxon>
        <taxon>Caudoviricetes</taxon>
    </lineage>
</organism>
<proteinExistence type="predicted"/>
<name>A0A8S5NJT6_9CAUD</name>